<proteinExistence type="inferred from homology"/>
<evidence type="ECO:0000256" key="2">
    <source>
        <dbReference type="ARBA" id="ARBA00005979"/>
    </source>
</evidence>
<dbReference type="CDD" id="cd02933">
    <property type="entry name" value="OYE_like_FMN"/>
    <property type="match status" value="1"/>
</dbReference>
<dbReference type="PANTHER" id="PTHR22893:SF91">
    <property type="entry name" value="NADPH DEHYDROGENASE 2-RELATED"/>
    <property type="match status" value="1"/>
</dbReference>
<dbReference type="AlphaFoldDB" id="A0A1I1GDN2"/>
<dbReference type="SUPFAM" id="SSF51395">
    <property type="entry name" value="FMN-linked oxidoreductases"/>
    <property type="match status" value="1"/>
</dbReference>
<evidence type="ECO:0000256" key="1">
    <source>
        <dbReference type="ARBA" id="ARBA00001917"/>
    </source>
</evidence>
<dbReference type="InterPro" id="IPR001155">
    <property type="entry name" value="OxRdtase_FMN_N"/>
</dbReference>
<name>A0A1I1GDN2_9GAMM</name>
<feature type="domain" description="NADH:flavin oxidoreductase/NADH oxidase N-terminal" evidence="4">
    <location>
        <begin position="4"/>
        <end position="341"/>
    </location>
</feature>
<dbReference type="OrthoDB" id="8523426at2"/>
<gene>
    <name evidence="5" type="ORF">SAMN05421848_0436</name>
</gene>
<dbReference type="Pfam" id="PF00724">
    <property type="entry name" value="Oxidored_FMN"/>
    <property type="match status" value="1"/>
</dbReference>
<dbReference type="Gene3D" id="3.20.20.70">
    <property type="entry name" value="Aldolase class I"/>
    <property type="match status" value="1"/>
</dbReference>
<dbReference type="STRING" id="402385.SAMN05421848_0436"/>
<evidence type="ECO:0000256" key="3">
    <source>
        <dbReference type="ARBA" id="ARBA00023002"/>
    </source>
</evidence>
<organism evidence="5 6">
    <name type="scientific">Kushneria avicenniae</name>
    <dbReference type="NCBI Taxonomy" id="402385"/>
    <lineage>
        <taxon>Bacteria</taxon>
        <taxon>Pseudomonadati</taxon>
        <taxon>Pseudomonadota</taxon>
        <taxon>Gammaproteobacteria</taxon>
        <taxon>Oceanospirillales</taxon>
        <taxon>Halomonadaceae</taxon>
        <taxon>Kushneria</taxon>
    </lineage>
</organism>
<dbReference type="GO" id="GO:0005829">
    <property type="term" value="C:cytosol"/>
    <property type="evidence" value="ECO:0007669"/>
    <property type="project" value="TreeGrafter"/>
</dbReference>
<dbReference type="EMBL" id="FOLY01000001">
    <property type="protein sequence ID" value="SFC07210.1"/>
    <property type="molecule type" value="Genomic_DNA"/>
</dbReference>
<dbReference type="FunFam" id="3.20.20.70:FF:000059">
    <property type="entry name" value="N-ethylmaleimide reductase, FMN-linked"/>
    <property type="match status" value="1"/>
</dbReference>
<evidence type="ECO:0000259" key="4">
    <source>
        <dbReference type="Pfam" id="PF00724"/>
    </source>
</evidence>
<sequence length="377" mass="40992">MSQKLFEAYTLGDITLSNRVIMAPMTRARAENEIPDELTARYYAQRAGAGLIVSEGVPVSKEGRGFLYTPGLFNAAQAEGWRHVTDAVHDNGGRIFAQLWHVGRVSHHSLQPDGGQPVGPTSRQAIDAKAFAISDETGEPGPIAPDQPRALEIEDIEHIIEDFARAARTAIDAGFDGVEIHAANGYLFDQFINGELNDRDDRYGGSIDNRLRFTLETLDAVIAEVGAGRVGIRVSPFGRFNDLKAFDGEAETWVAMAAELEKRGPVYVHLSDQLTLGAEKMPDGFAAQFCKTWTGTLIAAGGFGQASGEQALVNDELDLIAMGRPFIANPDLVDRMKNGHPLAEPNRETFYGLLGAKGYTDYPTWAEQQAGVEQEEA</sequence>
<dbReference type="InterPro" id="IPR045247">
    <property type="entry name" value="Oye-like"/>
</dbReference>
<evidence type="ECO:0000313" key="6">
    <source>
        <dbReference type="Proteomes" id="UP000199046"/>
    </source>
</evidence>
<protein>
    <submittedName>
        <fullName evidence="5">2,4-dienoyl-CoA reductase</fullName>
    </submittedName>
</protein>
<dbReference type="GO" id="GO:0016628">
    <property type="term" value="F:oxidoreductase activity, acting on the CH-CH group of donors, NAD or NADP as acceptor"/>
    <property type="evidence" value="ECO:0007669"/>
    <property type="project" value="UniProtKB-ARBA"/>
</dbReference>
<dbReference type="InterPro" id="IPR013785">
    <property type="entry name" value="Aldolase_TIM"/>
</dbReference>
<reference evidence="6" key="1">
    <citation type="submission" date="2016-10" db="EMBL/GenBank/DDBJ databases">
        <authorList>
            <person name="Varghese N."/>
            <person name="Submissions S."/>
        </authorList>
    </citation>
    <scope>NUCLEOTIDE SEQUENCE [LARGE SCALE GENOMIC DNA]</scope>
    <source>
        <strain evidence="6">DSM 23439</strain>
    </source>
</reference>
<dbReference type="RefSeq" id="WP_090130336.1">
    <property type="nucleotide sequence ID" value="NZ_FOLY01000001.1"/>
</dbReference>
<comment type="cofactor">
    <cofactor evidence="1">
        <name>FMN</name>
        <dbReference type="ChEBI" id="CHEBI:58210"/>
    </cofactor>
</comment>
<dbReference type="GO" id="GO:0010181">
    <property type="term" value="F:FMN binding"/>
    <property type="evidence" value="ECO:0007669"/>
    <property type="project" value="InterPro"/>
</dbReference>
<comment type="similarity">
    <text evidence="2">Belongs to the NADH:flavin oxidoreductase/NADH oxidase family.</text>
</comment>
<keyword evidence="3" id="KW-0560">Oxidoreductase</keyword>
<evidence type="ECO:0000313" key="5">
    <source>
        <dbReference type="EMBL" id="SFC07210.1"/>
    </source>
</evidence>
<accession>A0A1I1GDN2</accession>
<dbReference type="PANTHER" id="PTHR22893">
    <property type="entry name" value="NADH OXIDOREDUCTASE-RELATED"/>
    <property type="match status" value="1"/>
</dbReference>
<dbReference type="Proteomes" id="UP000199046">
    <property type="component" value="Unassembled WGS sequence"/>
</dbReference>
<keyword evidence="6" id="KW-1185">Reference proteome</keyword>